<keyword evidence="1" id="KW-0812">Transmembrane</keyword>
<protein>
    <submittedName>
        <fullName evidence="2">Uncharacterized protein</fullName>
    </submittedName>
</protein>
<proteinExistence type="predicted"/>
<dbReference type="AlphaFoldDB" id="A0A0K6IAE1"/>
<gene>
    <name evidence="2" type="ORF">Ga0061067_11627</name>
</gene>
<evidence type="ECO:0000313" key="2">
    <source>
        <dbReference type="EMBL" id="CUB00071.1"/>
    </source>
</evidence>
<accession>A0A0K6IAE1</accession>
<name>A0A0K6IAE1_9HYPH</name>
<feature type="transmembrane region" description="Helical" evidence="1">
    <location>
        <begin position="15"/>
        <end position="33"/>
    </location>
</feature>
<organism evidence="2 3">
    <name type="scientific">Pannonibacter indicus</name>
    <dbReference type="NCBI Taxonomy" id="466044"/>
    <lineage>
        <taxon>Bacteria</taxon>
        <taxon>Pseudomonadati</taxon>
        <taxon>Pseudomonadota</taxon>
        <taxon>Alphaproteobacteria</taxon>
        <taxon>Hyphomicrobiales</taxon>
        <taxon>Stappiaceae</taxon>
        <taxon>Pannonibacter</taxon>
    </lineage>
</organism>
<keyword evidence="1" id="KW-0472">Membrane</keyword>
<keyword evidence="3" id="KW-1185">Reference proteome</keyword>
<reference evidence="3" key="1">
    <citation type="submission" date="2015-08" db="EMBL/GenBank/DDBJ databases">
        <authorList>
            <person name="Varghese N."/>
        </authorList>
    </citation>
    <scope>NUCLEOTIDE SEQUENCE [LARGE SCALE GENOMIC DNA]</scope>
    <source>
        <strain evidence="3">DSM 23407</strain>
    </source>
</reference>
<dbReference type="EMBL" id="CYHE01000016">
    <property type="protein sequence ID" value="CUB00071.1"/>
    <property type="molecule type" value="Genomic_DNA"/>
</dbReference>
<dbReference type="OrthoDB" id="7959514at2"/>
<dbReference type="Proteomes" id="UP000183900">
    <property type="component" value="Unassembled WGS sequence"/>
</dbReference>
<evidence type="ECO:0000256" key="1">
    <source>
        <dbReference type="SAM" id="Phobius"/>
    </source>
</evidence>
<keyword evidence="1" id="KW-1133">Transmembrane helix</keyword>
<sequence length="237" mass="26303">MMPVTLPKATGYRPFHSALILTLLVLLTLAYIAKMIGGWIEQAATQAELRTAEARLVTLWLGDRKVTVPMNMLPKPEQRKEGSFHERLTLEVNWPSMTGYAGTSGNRGNRTAAEMPITVELMASRKVETVMERMDTMLRRLAAGKPQVGQGGLYMLDMSGKAGASEDVLFYEDDGTGLETGFAARCRLPKDAPASCLRDMRLAPDLVASYRFDMKLLSSWGRLDRQMGALFESFLPH</sequence>
<dbReference type="RefSeq" id="WP_055456889.1">
    <property type="nucleotide sequence ID" value="NZ_CYHE01000016.1"/>
</dbReference>
<evidence type="ECO:0000313" key="3">
    <source>
        <dbReference type="Proteomes" id="UP000183900"/>
    </source>
</evidence>